<feature type="compositionally biased region" description="Basic and acidic residues" evidence="1">
    <location>
        <begin position="1"/>
        <end position="64"/>
    </location>
</feature>
<dbReference type="STRING" id="33903.AQJ43_04130"/>
<evidence type="ECO:0000313" key="3">
    <source>
        <dbReference type="EMBL" id="GDY76286.1"/>
    </source>
</evidence>
<dbReference type="Proteomes" id="UP000299211">
    <property type="component" value="Unassembled WGS sequence"/>
</dbReference>
<dbReference type="GeneID" id="41540685"/>
<sequence length="81" mass="9607">MGMKDQFQDKANELKDKAKKARSGDRDDMSQRARKDREQGQKPMREPMRDPMREPMRDPMRESMDDPMDDPLDELDEHRGA</sequence>
<evidence type="ECO:0000313" key="2">
    <source>
        <dbReference type="EMBL" id="GDY63569.1"/>
    </source>
</evidence>
<dbReference type="EMBL" id="BJHX01000001">
    <property type="protein sequence ID" value="GDY63569.1"/>
    <property type="molecule type" value="Genomic_DNA"/>
</dbReference>
<evidence type="ECO:0000256" key="1">
    <source>
        <dbReference type="SAM" id="MobiDB-lite"/>
    </source>
</evidence>
<dbReference type="Proteomes" id="UP000302139">
    <property type="component" value="Unassembled WGS sequence"/>
</dbReference>
<dbReference type="EMBL" id="BJHY01000001">
    <property type="protein sequence ID" value="GDY76286.1"/>
    <property type="molecule type" value="Genomic_DNA"/>
</dbReference>
<evidence type="ECO:0000313" key="4">
    <source>
        <dbReference type="Proteomes" id="UP000299211"/>
    </source>
</evidence>
<comment type="caution">
    <text evidence="3">The sequence shown here is derived from an EMBL/GenBank/DDBJ whole genome shotgun (WGS) entry which is preliminary data.</text>
</comment>
<feature type="compositionally biased region" description="Acidic residues" evidence="1">
    <location>
        <begin position="65"/>
        <end position="75"/>
    </location>
</feature>
<reference evidence="3 4" key="1">
    <citation type="submission" date="2019-04" db="EMBL/GenBank/DDBJ databases">
        <title>Draft genome sequences of Streptomyces avermitilis ATCC 31267.</title>
        <authorList>
            <person name="Komaki H."/>
            <person name="Tamura T."/>
            <person name="Hosoyama A."/>
        </authorList>
    </citation>
    <scope>NUCLEOTIDE SEQUENCE [LARGE SCALE GENOMIC DNA]</scope>
    <source>
        <strain evidence="3 4">ATCC 31267</strain>
    </source>
</reference>
<organism evidence="3 4">
    <name type="scientific">Streptomyces avermitilis</name>
    <dbReference type="NCBI Taxonomy" id="33903"/>
    <lineage>
        <taxon>Bacteria</taxon>
        <taxon>Bacillati</taxon>
        <taxon>Actinomycetota</taxon>
        <taxon>Actinomycetes</taxon>
        <taxon>Kitasatosporales</taxon>
        <taxon>Streptomycetaceae</taxon>
        <taxon>Streptomyces</taxon>
    </lineage>
</organism>
<gene>
    <name evidence="2" type="ORF">SAV14893_029620</name>
    <name evidence="3" type="ORF">SAV31267_057710</name>
</gene>
<dbReference type="RefSeq" id="WP_010985053.1">
    <property type="nucleotide sequence ID" value="NZ_BAABTN010000029.1"/>
</dbReference>
<name>A0A4D4MX88_STRAX</name>
<feature type="region of interest" description="Disordered" evidence="1">
    <location>
        <begin position="1"/>
        <end position="81"/>
    </location>
</feature>
<dbReference type="AlphaFoldDB" id="A0A4D4MX88"/>
<evidence type="ECO:0000313" key="5">
    <source>
        <dbReference type="Proteomes" id="UP000302139"/>
    </source>
</evidence>
<protein>
    <submittedName>
        <fullName evidence="3">Uncharacterized protein</fullName>
    </submittedName>
</protein>
<reference evidence="2 5" key="2">
    <citation type="submission" date="2019-04" db="EMBL/GenBank/DDBJ databases">
        <title>Draft genome sequences of Streptomyces avermitilis NBRC 14893.</title>
        <authorList>
            <person name="Komaki H."/>
            <person name="Tamura T."/>
            <person name="Hosoyama A."/>
        </authorList>
    </citation>
    <scope>NUCLEOTIDE SEQUENCE [LARGE SCALE GENOMIC DNA]</scope>
    <source>
        <strain evidence="2 5">NBRC 14893</strain>
    </source>
</reference>
<accession>A0A4D4MX88</accession>
<proteinExistence type="predicted"/>